<dbReference type="AlphaFoldDB" id="A0A0S2K3M8"/>
<keyword evidence="1" id="KW-0472">Membrane</keyword>
<keyword evidence="1" id="KW-0812">Transmembrane</keyword>
<name>A0A0S2K3M8_9GAMM</name>
<dbReference type="OrthoDB" id="7630092at2"/>
<accession>A0A0S2K3M8</accession>
<keyword evidence="1" id="KW-1133">Transmembrane helix</keyword>
<dbReference type="Pfam" id="PF22765">
    <property type="entry name" value="DUF7010"/>
    <property type="match status" value="1"/>
</dbReference>
<feature type="transmembrane region" description="Helical" evidence="1">
    <location>
        <begin position="46"/>
        <end position="63"/>
    </location>
</feature>
<gene>
    <name evidence="2" type="ORF">PP2015_2164</name>
</gene>
<evidence type="ECO:0000313" key="3">
    <source>
        <dbReference type="Proteomes" id="UP000061457"/>
    </source>
</evidence>
<sequence length="193" mass="21484">MNTINLETHLQNYKNRRFLAVPLAGMIVWSLLIFTGMTLTLHMQTWAIYIGTGSIVYLGLGLAKLTGEDVQFKKGTERNPFDTIFLAAVAMTFLTFSISITFAMQNPYALPFAIAVQSGLMWLVHGAICKIKVCVAHAIVRTVLCTAAFIISPENSFVLQPIIVVLCYLFTILVLEKRWANLQMQKALKPQAA</sequence>
<organism evidence="2 3">
    <name type="scientific">Pseudoalteromonas phenolica</name>
    <dbReference type="NCBI Taxonomy" id="161398"/>
    <lineage>
        <taxon>Bacteria</taxon>
        <taxon>Pseudomonadati</taxon>
        <taxon>Pseudomonadota</taxon>
        <taxon>Gammaproteobacteria</taxon>
        <taxon>Alteromonadales</taxon>
        <taxon>Pseudoalteromonadaceae</taxon>
        <taxon>Pseudoalteromonas</taxon>
    </lineage>
</organism>
<evidence type="ECO:0000256" key="1">
    <source>
        <dbReference type="SAM" id="Phobius"/>
    </source>
</evidence>
<feature type="transmembrane region" description="Helical" evidence="1">
    <location>
        <begin position="131"/>
        <end position="151"/>
    </location>
</feature>
<reference evidence="2 3" key="1">
    <citation type="submission" date="2015-11" db="EMBL/GenBank/DDBJ databases">
        <authorList>
            <person name="Zhang Y."/>
            <person name="Guo Z."/>
        </authorList>
    </citation>
    <scope>NUCLEOTIDE SEQUENCE [LARGE SCALE GENOMIC DNA]</scope>
    <source>
        <strain evidence="2 3">KCTC 12086</strain>
    </source>
</reference>
<proteinExistence type="predicted"/>
<protein>
    <submittedName>
        <fullName evidence="2">Putative inner membrane protein</fullName>
    </submittedName>
</protein>
<dbReference type="KEGG" id="pphe:PP2015_2164"/>
<dbReference type="Proteomes" id="UP000061457">
    <property type="component" value="Chromosome I"/>
</dbReference>
<feature type="transmembrane region" description="Helical" evidence="1">
    <location>
        <begin position="18"/>
        <end position="40"/>
    </location>
</feature>
<dbReference type="EMBL" id="CP013187">
    <property type="protein sequence ID" value="ALO42661.1"/>
    <property type="molecule type" value="Genomic_DNA"/>
</dbReference>
<feature type="transmembrane region" description="Helical" evidence="1">
    <location>
        <begin position="84"/>
        <end position="102"/>
    </location>
</feature>
<keyword evidence="3" id="KW-1185">Reference proteome</keyword>
<dbReference type="RefSeq" id="WP_058030360.1">
    <property type="nucleotide sequence ID" value="NZ_CP013187.1"/>
</dbReference>
<dbReference type="InterPro" id="IPR053824">
    <property type="entry name" value="DUF7010"/>
</dbReference>
<evidence type="ECO:0000313" key="2">
    <source>
        <dbReference type="EMBL" id="ALO42661.1"/>
    </source>
</evidence>
<feature type="transmembrane region" description="Helical" evidence="1">
    <location>
        <begin position="157"/>
        <end position="175"/>
    </location>
</feature>
<dbReference type="PATRIC" id="fig|161398.10.peg.2201"/>
<feature type="transmembrane region" description="Helical" evidence="1">
    <location>
        <begin position="108"/>
        <end position="124"/>
    </location>
</feature>
<dbReference type="STRING" id="161398.PP2015_2164"/>